<protein>
    <submittedName>
        <fullName evidence="1">Uncharacterized protein</fullName>
    </submittedName>
</protein>
<reference evidence="1 2" key="1">
    <citation type="submission" date="2024-09" db="EMBL/GenBank/DDBJ databases">
        <authorList>
            <person name="Sun Q."/>
            <person name="Mori K."/>
        </authorList>
    </citation>
    <scope>NUCLEOTIDE SEQUENCE [LARGE SCALE GENOMIC DNA]</scope>
    <source>
        <strain evidence="1 2">CCM 7609</strain>
    </source>
</reference>
<keyword evidence="2" id="KW-1185">Reference proteome</keyword>
<name>A0ABV5G3A2_9MICC</name>
<sequence length="42" mass="4331">MVGPLSMVCDADLIVKGCGLEPLARSRSIGVWAASGPCTGRR</sequence>
<comment type="caution">
    <text evidence="1">The sequence shown here is derived from an EMBL/GenBank/DDBJ whole genome shotgun (WGS) entry which is preliminary data.</text>
</comment>
<accession>A0ABV5G3A2</accession>
<organism evidence="1 2">
    <name type="scientific">Citricoccus parietis</name>
    <dbReference type="NCBI Taxonomy" id="592307"/>
    <lineage>
        <taxon>Bacteria</taxon>
        <taxon>Bacillati</taxon>
        <taxon>Actinomycetota</taxon>
        <taxon>Actinomycetes</taxon>
        <taxon>Micrococcales</taxon>
        <taxon>Micrococcaceae</taxon>
        <taxon>Citricoccus</taxon>
    </lineage>
</organism>
<proteinExistence type="predicted"/>
<dbReference type="Proteomes" id="UP001589575">
    <property type="component" value="Unassembled WGS sequence"/>
</dbReference>
<evidence type="ECO:0000313" key="2">
    <source>
        <dbReference type="Proteomes" id="UP001589575"/>
    </source>
</evidence>
<evidence type="ECO:0000313" key="1">
    <source>
        <dbReference type="EMBL" id="MFB9073404.1"/>
    </source>
</evidence>
<dbReference type="EMBL" id="JBHMFI010000001">
    <property type="protein sequence ID" value="MFB9073404.1"/>
    <property type="molecule type" value="Genomic_DNA"/>
</dbReference>
<gene>
    <name evidence="1" type="ORF">ACFFX0_20260</name>
</gene>